<evidence type="ECO:0000313" key="6">
    <source>
        <dbReference type="Proteomes" id="UP000252558"/>
    </source>
</evidence>
<dbReference type="InterPro" id="IPR003660">
    <property type="entry name" value="HAMP_dom"/>
</dbReference>
<dbReference type="Pfam" id="PF00990">
    <property type="entry name" value="GGDEF"/>
    <property type="match status" value="1"/>
</dbReference>
<dbReference type="InterPro" id="IPR001633">
    <property type="entry name" value="EAL_dom"/>
</dbReference>
<dbReference type="GO" id="GO:0016020">
    <property type="term" value="C:membrane"/>
    <property type="evidence" value="ECO:0007669"/>
    <property type="project" value="InterPro"/>
</dbReference>
<gene>
    <name evidence="5" type="ORF">DU002_10055</name>
</gene>
<keyword evidence="6" id="KW-1185">Reference proteome</keyword>
<dbReference type="PANTHER" id="PTHR44757:SF2">
    <property type="entry name" value="BIOFILM ARCHITECTURE MAINTENANCE PROTEIN MBAA"/>
    <property type="match status" value="1"/>
</dbReference>
<protein>
    <submittedName>
        <fullName evidence="5">Sensor domain-containing phosphodiesterase</fullName>
    </submittedName>
</protein>
<comment type="caution">
    <text evidence="5">The sequence shown here is derived from an EMBL/GenBank/DDBJ whole genome shotgun (WGS) entry which is preliminary data.</text>
</comment>
<feature type="domain" description="HAMP" evidence="3">
    <location>
        <begin position="316"/>
        <end position="368"/>
    </location>
</feature>
<dbReference type="CDD" id="cd01948">
    <property type="entry name" value="EAL"/>
    <property type="match status" value="1"/>
</dbReference>
<dbReference type="NCBIfam" id="TIGR00254">
    <property type="entry name" value="GGDEF"/>
    <property type="match status" value="1"/>
</dbReference>
<dbReference type="InterPro" id="IPR052155">
    <property type="entry name" value="Biofilm_reg_signaling"/>
</dbReference>
<feature type="domain" description="EAL" evidence="2">
    <location>
        <begin position="548"/>
        <end position="805"/>
    </location>
</feature>
<keyword evidence="1" id="KW-0812">Transmembrane</keyword>
<dbReference type="Gene3D" id="3.20.20.450">
    <property type="entry name" value="EAL domain"/>
    <property type="match status" value="1"/>
</dbReference>
<dbReference type="PROSITE" id="PS50883">
    <property type="entry name" value="EAL"/>
    <property type="match status" value="1"/>
</dbReference>
<dbReference type="CDD" id="cd01949">
    <property type="entry name" value="GGDEF"/>
    <property type="match status" value="1"/>
</dbReference>
<dbReference type="PROSITE" id="PS50885">
    <property type="entry name" value="HAMP"/>
    <property type="match status" value="1"/>
</dbReference>
<evidence type="ECO:0000313" key="5">
    <source>
        <dbReference type="EMBL" id="RCU49960.1"/>
    </source>
</evidence>
<feature type="transmembrane region" description="Helical" evidence="1">
    <location>
        <begin position="291"/>
        <end position="314"/>
    </location>
</feature>
<evidence type="ECO:0000259" key="4">
    <source>
        <dbReference type="PROSITE" id="PS50887"/>
    </source>
</evidence>
<dbReference type="Gene3D" id="6.10.340.10">
    <property type="match status" value="1"/>
</dbReference>
<dbReference type="GO" id="GO:0007165">
    <property type="term" value="P:signal transduction"/>
    <property type="evidence" value="ECO:0007669"/>
    <property type="project" value="InterPro"/>
</dbReference>
<dbReference type="Pfam" id="PF00563">
    <property type="entry name" value="EAL"/>
    <property type="match status" value="1"/>
</dbReference>
<evidence type="ECO:0000256" key="1">
    <source>
        <dbReference type="SAM" id="Phobius"/>
    </source>
</evidence>
<keyword evidence="1" id="KW-1133">Transmembrane helix</keyword>
<dbReference type="Gene3D" id="3.30.70.270">
    <property type="match status" value="1"/>
</dbReference>
<dbReference type="SUPFAM" id="SSF141868">
    <property type="entry name" value="EAL domain-like"/>
    <property type="match status" value="1"/>
</dbReference>
<keyword evidence="1" id="KW-0472">Membrane</keyword>
<dbReference type="InterPro" id="IPR035919">
    <property type="entry name" value="EAL_sf"/>
</dbReference>
<dbReference type="InterPro" id="IPR000160">
    <property type="entry name" value="GGDEF_dom"/>
</dbReference>
<name>A0A368NIM2_9GAMM</name>
<dbReference type="SMART" id="SM00052">
    <property type="entry name" value="EAL"/>
    <property type="match status" value="1"/>
</dbReference>
<evidence type="ECO:0000259" key="2">
    <source>
        <dbReference type="PROSITE" id="PS50883"/>
    </source>
</evidence>
<dbReference type="PANTHER" id="PTHR44757">
    <property type="entry name" value="DIGUANYLATE CYCLASE DGCP"/>
    <property type="match status" value="1"/>
</dbReference>
<evidence type="ECO:0000259" key="3">
    <source>
        <dbReference type="PROSITE" id="PS50885"/>
    </source>
</evidence>
<dbReference type="RefSeq" id="WP_114338247.1">
    <property type="nucleotide sequence ID" value="NZ_QPID01000005.1"/>
</dbReference>
<dbReference type="PROSITE" id="PS50887">
    <property type="entry name" value="GGDEF"/>
    <property type="match status" value="1"/>
</dbReference>
<dbReference type="EMBL" id="QPID01000005">
    <property type="protein sequence ID" value="RCU49960.1"/>
    <property type="molecule type" value="Genomic_DNA"/>
</dbReference>
<accession>A0A368NIM2</accession>
<proteinExistence type="predicted"/>
<dbReference type="InterPro" id="IPR043128">
    <property type="entry name" value="Rev_trsase/Diguanyl_cyclase"/>
</dbReference>
<organism evidence="5 6">
    <name type="scientific">Corallincola holothuriorum</name>
    <dbReference type="NCBI Taxonomy" id="2282215"/>
    <lineage>
        <taxon>Bacteria</taxon>
        <taxon>Pseudomonadati</taxon>
        <taxon>Pseudomonadota</taxon>
        <taxon>Gammaproteobacteria</taxon>
        <taxon>Alteromonadales</taxon>
        <taxon>Psychromonadaceae</taxon>
        <taxon>Corallincola</taxon>
    </lineage>
</organism>
<dbReference type="Proteomes" id="UP000252558">
    <property type="component" value="Unassembled WGS sequence"/>
</dbReference>
<dbReference type="OrthoDB" id="6168558at2"/>
<dbReference type="SMART" id="SM00267">
    <property type="entry name" value="GGDEF"/>
    <property type="match status" value="1"/>
</dbReference>
<feature type="domain" description="GGDEF" evidence="4">
    <location>
        <begin position="398"/>
        <end position="539"/>
    </location>
</feature>
<sequence>MKLESKFLLIILPSLFLTVSVLSVVEYWFLLQDDRQAVRQQVELQHRNWVRQGNQRLELEIAQLRAISKIGEMDDYLFTSNAKLREVSLKPRLMFALDELTRELSSFKRISLYDIEHQQLIMVGENVDPFADVDNANLALLQRLQAYPHSHVDSELRNNHGALTFRLAERFSPSLIRTSQSPAASHELYTLVAEVDRLDVADAIEELYLKQGIALLVFDRERRFIFGPTSMPWQVGNADLFQQLEQKLIRGQSLVLDDIGEFQLVSQLTSGNTISIAMVSESIENQDANAYLWRVILLLLVTFLLLFILLRWAIKRTVVKPLMMIRQRIRGVEEGIDEDVPLSKGVDELAELNNSFADMVTSVRQAKTALEKVAYSDRLTGLNNRLVLQRSLGEGLESKMALLILDIDRFKHLNETHGDKGGDQILKRLSELVQSMMAKPPFDELIDHRSYVARTAGNEFAILLFHANLELAESLAEQLVTALADPVVVGAGQVYLQVSIGIAASPQHTETVADLQKLAEAAKQQAKLKGGAQYQVFSQQIAEYLLEKEVIERALTTALEQDEFELFFQPYVCSKTGLIAGAEALLRWQSDSLGRVGPDKFIPVAEQSGLIYAIDRWVIEHACRSLAEILKTQQNSTFSMSVNVSNTHLQQPGLADFISGVVSAMALPPKQVEIEITETATADLDDRFLANANALKKLGVGLVLDDFGTGYTSLAHLGQLPVTKLKLDRTHTAEIGLKQPADTPGVAKIVLEFAHAYNLSVTAEGVENQQQLDFLNSEKCDFIQGYYLYKPMSFKQLLELLSGKG</sequence>
<dbReference type="AlphaFoldDB" id="A0A368NIM2"/>
<dbReference type="InterPro" id="IPR029787">
    <property type="entry name" value="Nucleotide_cyclase"/>
</dbReference>
<dbReference type="SUPFAM" id="SSF55073">
    <property type="entry name" value="Nucleotide cyclase"/>
    <property type="match status" value="1"/>
</dbReference>
<reference evidence="5 6" key="1">
    <citation type="submission" date="2018-07" db="EMBL/GenBank/DDBJ databases">
        <title>Corallincola holothuriorum sp. nov., a new facultative anaerobe isolated from sea cucumber Apostichopus japonicus.</title>
        <authorList>
            <person name="Xia H."/>
        </authorList>
    </citation>
    <scope>NUCLEOTIDE SEQUENCE [LARGE SCALE GENOMIC DNA]</scope>
    <source>
        <strain evidence="5 6">C4</strain>
    </source>
</reference>